<evidence type="ECO:0000313" key="3">
    <source>
        <dbReference type="EMBL" id="MDT0318553.1"/>
    </source>
</evidence>
<protein>
    <submittedName>
        <fullName evidence="3">ATP-binding protein</fullName>
    </submittedName>
</protein>
<reference evidence="4" key="1">
    <citation type="submission" date="2023-07" db="EMBL/GenBank/DDBJ databases">
        <title>30 novel species of actinomycetes from the DSMZ collection.</title>
        <authorList>
            <person name="Nouioui I."/>
        </authorList>
    </citation>
    <scope>NUCLEOTIDE SEQUENCE [LARGE SCALE GENOMIC DNA]</scope>
    <source>
        <strain evidence="4">DSM 44918</strain>
    </source>
</reference>
<dbReference type="PANTHER" id="PTHR35526:SF3">
    <property type="entry name" value="ANTI-SIGMA-F FACTOR RSBW"/>
    <property type="match status" value="1"/>
</dbReference>
<comment type="caution">
    <text evidence="3">The sequence shown here is derived from an EMBL/GenBank/DDBJ whole genome shotgun (WGS) entry which is preliminary data.</text>
</comment>
<dbReference type="Proteomes" id="UP001183420">
    <property type="component" value="Unassembled WGS sequence"/>
</dbReference>
<evidence type="ECO:0000259" key="2">
    <source>
        <dbReference type="Pfam" id="PF13581"/>
    </source>
</evidence>
<keyword evidence="3" id="KW-0547">Nucleotide-binding</keyword>
<dbReference type="Pfam" id="PF13581">
    <property type="entry name" value="HATPase_c_2"/>
    <property type="match status" value="1"/>
</dbReference>
<dbReference type="Gene3D" id="3.30.565.10">
    <property type="entry name" value="Histidine kinase-like ATPase, C-terminal domain"/>
    <property type="match status" value="1"/>
</dbReference>
<dbReference type="PANTHER" id="PTHR35526">
    <property type="entry name" value="ANTI-SIGMA-F FACTOR RSBW-RELATED"/>
    <property type="match status" value="1"/>
</dbReference>
<sequence length="143" mass="14627">MSADERHVFHVLSVPEHVPLARREAAKVLADWGIGEDLLFAASLIVTELVGNVVRHAAVLSPTATVTLAADAEALSLAVADAHPFRPAPLLAAHAEGGRGLAVVAALAAEAGGSHEVVADEDSGGKRIVVRLPLAPATERAAC</sequence>
<dbReference type="RefSeq" id="WP_311597305.1">
    <property type="nucleotide sequence ID" value="NZ_JAVREM010000007.1"/>
</dbReference>
<keyword evidence="1" id="KW-0418">Kinase</keyword>
<keyword evidence="1" id="KW-0808">Transferase</keyword>
<proteinExistence type="predicted"/>
<keyword evidence="4" id="KW-1185">Reference proteome</keyword>
<feature type="domain" description="Histidine kinase/HSP90-like ATPase" evidence="2">
    <location>
        <begin position="15"/>
        <end position="111"/>
    </location>
</feature>
<keyword evidence="3" id="KW-0067">ATP-binding</keyword>
<evidence type="ECO:0000313" key="4">
    <source>
        <dbReference type="Proteomes" id="UP001183420"/>
    </source>
</evidence>
<organism evidence="3 4">
    <name type="scientific">Streptomyces millisiae</name>
    <dbReference type="NCBI Taxonomy" id="3075542"/>
    <lineage>
        <taxon>Bacteria</taxon>
        <taxon>Bacillati</taxon>
        <taxon>Actinomycetota</taxon>
        <taxon>Actinomycetes</taxon>
        <taxon>Kitasatosporales</taxon>
        <taxon>Streptomycetaceae</taxon>
        <taxon>Streptomyces</taxon>
    </lineage>
</organism>
<dbReference type="InterPro" id="IPR036890">
    <property type="entry name" value="HATPase_C_sf"/>
</dbReference>
<keyword evidence="1" id="KW-0723">Serine/threonine-protein kinase</keyword>
<name>A0ABU2LNA5_9ACTN</name>
<dbReference type="EMBL" id="JAVREM010000007">
    <property type="protein sequence ID" value="MDT0318553.1"/>
    <property type="molecule type" value="Genomic_DNA"/>
</dbReference>
<gene>
    <name evidence="3" type="ORF">RNC47_09420</name>
</gene>
<dbReference type="InterPro" id="IPR003594">
    <property type="entry name" value="HATPase_dom"/>
</dbReference>
<dbReference type="GO" id="GO:0005524">
    <property type="term" value="F:ATP binding"/>
    <property type="evidence" value="ECO:0007669"/>
    <property type="project" value="UniProtKB-KW"/>
</dbReference>
<dbReference type="InterPro" id="IPR050267">
    <property type="entry name" value="Anti-sigma-factor_SerPK"/>
</dbReference>
<evidence type="ECO:0000256" key="1">
    <source>
        <dbReference type="ARBA" id="ARBA00022527"/>
    </source>
</evidence>
<accession>A0ABU2LNA5</accession>
<dbReference type="SUPFAM" id="SSF55874">
    <property type="entry name" value="ATPase domain of HSP90 chaperone/DNA topoisomerase II/histidine kinase"/>
    <property type="match status" value="1"/>
</dbReference>